<organism evidence="1 2">
    <name type="scientific">Bacteroides caecimuris</name>
    <dbReference type="NCBI Taxonomy" id="1796613"/>
    <lineage>
        <taxon>Bacteria</taxon>
        <taxon>Pseudomonadati</taxon>
        <taxon>Bacteroidota</taxon>
        <taxon>Bacteroidia</taxon>
        <taxon>Bacteroidales</taxon>
        <taxon>Bacteroidaceae</taxon>
        <taxon>Bacteroides</taxon>
    </lineage>
</organism>
<dbReference type="AlphaFoldDB" id="A0A1C7GZ37"/>
<dbReference type="Proteomes" id="UP000092631">
    <property type="component" value="Chromosome"/>
</dbReference>
<name>A0A1C7GZ37_9BACE</name>
<proteinExistence type="predicted"/>
<dbReference type="RefSeq" id="WP_065538160.1">
    <property type="nucleotide sequence ID" value="NZ_CP015401.2"/>
</dbReference>
<dbReference type="OrthoDB" id="1100784at2"/>
<accession>A0A1C7GZ37</accession>
<evidence type="ECO:0000313" key="2">
    <source>
        <dbReference type="Proteomes" id="UP000092631"/>
    </source>
</evidence>
<gene>
    <name evidence="1" type="ORF">A4V03_04825</name>
</gene>
<dbReference type="EMBL" id="CP015401">
    <property type="protein sequence ID" value="ANU56976.1"/>
    <property type="molecule type" value="Genomic_DNA"/>
</dbReference>
<evidence type="ECO:0000313" key="1">
    <source>
        <dbReference type="EMBL" id="ANU56976.1"/>
    </source>
</evidence>
<sequence length="320" mass="38352">MELYIDIAKSEYHTFFSQKENNEGKKWSYSYVYFLEDLKLVYNLLCNNTTRTITHLFNVCNSHNIISKSGKKWTNRNMLEIVNALKNFGLISIDENKPINVNLFDNKEDKLTEQDVRIFKDIYINYFRFREFHQLFITSEQQPSLDILYNESNPIYSFSSYGRFVNSFMIDCDNYEHIIEIDKKDSEIMRFWDVYIKWGETLGLIEKFPLKAWGIHFIPSVKSLNIVYYKKSMPRNYSIFDFIDNEYQAEYIYIPDIIKLLISKERFSLEDIKSKLVDECVRMPHRYRAQSTSAIFVQKKEEFLFPLMGNTYITHLLKLS</sequence>
<protein>
    <submittedName>
        <fullName evidence="1">Uncharacterized protein</fullName>
    </submittedName>
</protein>
<dbReference type="KEGG" id="bcae:A4V03_04825"/>
<keyword evidence="2" id="KW-1185">Reference proteome</keyword>
<reference evidence="2" key="1">
    <citation type="submission" date="2016-04" db="EMBL/GenBank/DDBJ databases">
        <title>Complete Genome Sequences of Twelve Strains of a Stable Defined Moderately Diverse Mouse Microbiota 2 (sDMDMm2).</title>
        <authorList>
            <person name="Uchimura Y."/>
            <person name="Wyss M."/>
            <person name="Brugiroux S."/>
            <person name="Limenitakis J.P."/>
            <person name="Stecher B."/>
            <person name="McCoy K.D."/>
            <person name="Macpherson A.J."/>
        </authorList>
    </citation>
    <scope>NUCLEOTIDE SEQUENCE [LARGE SCALE GENOMIC DNA]</scope>
    <source>
        <strain evidence="2">I48</strain>
    </source>
</reference>
<dbReference type="GeneID" id="82186454"/>